<dbReference type="AlphaFoldDB" id="A0AAE1A112"/>
<protein>
    <submittedName>
        <fullName evidence="2">Uncharacterized protein</fullName>
    </submittedName>
</protein>
<accession>A0AAE1A112</accession>
<feature type="compositionally biased region" description="Low complexity" evidence="1">
    <location>
        <begin position="1"/>
        <end position="15"/>
    </location>
</feature>
<evidence type="ECO:0000313" key="2">
    <source>
        <dbReference type="EMBL" id="KAK3778242.1"/>
    </source>
</evidence>
<sequence length="250" mass="27285">MARASSPSGGLSLLPERWTLKRGTLTSRNPPPPWPPGSLVRRAGVDACTCAIALTEGLLTSRKNIFEAEPSSNSSVRETRHRSNSVVAAVCLVSVRAKPRSVRGNQSKPSCDRQELTCGNYNNRQALRQGSSGLNVRQSGQTCVPAVTTTDHSDRFEVLVGMKSLYIDLRKPVSASQGIGLFEVGREGWGVLRTVQHFISVFEMHTKNLDVRLQTTAADQRVSPQKTLIEIKGTPILKNTLPLHTLPTHV</sequence>
<evidence type="ECO:0000313" key="3">
    <source>
        <dbReference type="Proteomes" id="UP001283361"/>
    </source>
</evidence>
<evidence type="ECO:0000256" key="1">
    <source>
        <dbReference type="SAM" id="MobiDB-lite"/>
    </source>
</evidence>
<keyword evidence="3" id="KW-1185">Reference proteome</keyword>
<feature type="region of interest" description="Disordered" evidence="1">
    <location>
        <begin position="1"/>
        <end position="38"/>
    </location>
</feature>
<organism evidence="2 3">
    <name type="scientific">Elysia crispata</name>
    <name type="common">lettuce slug</name>
    <dbReference type="NCBI Taxonomy" id="231223"/>
    <lineage>
        <taxon>Eukaryota</taxon>
        <taxon>Metazoa</taxon>
        <taxon>Spiralia</taxon>
        <taxon>Lophotrochozoa</taxon>
        <taxon>Mollusca</taxon>
        <taxon>Gastropoda</taxon>
        <taxon>Heterobranchia</taxon>
        <taxon>Euthyneura</taxon>
        <taxon>Panpulmonata</taxon>
        <taxon>Sacoglossa</taxon>
        <taxon>Placobranchoidea</taxon>
        <taxon>Plakobranchidae</taxon>
        <taxon>Elysia</taxon>
    </lineage>
</organism>
<name>A0AAE1A112_9GAST</name>
<gene>
    <name evidence="2" type="ORF">RRG08_060168</name>
</gene>
<comment type="caution">
    <text evidence="2">The sequence shown here is derived from an EMBL/GenBank/DDBJ whole genome shotgun (WGS) entry which is preliminary data.</text>
</comment>
<reference evidence="2" key="1">
    <citation type="journal article" date="2023" name="G3 (Bethesda)">
        <title>A reference genome for the long-term kleptoplast-retaining sea slug Elysia crispata morphotype clarki.</title>
        <authorList>
            <person name="Eastman K.E."/>
            <person name="Pendleton A.L."/>
            <person name="Shaikh M.A."/>
            <person name="Suttiyut T."/>
            <person name="Ogas R."/>
            <person name="Tomko P."/>
            <person name="Gavelis G."/>
            <person name="Widhalm J.R."/>
            <person name="Wisecaver J.H."/>
        </authorList>
    </citation>
    <scope>NUCLEOTIDE SEQUENCE</scope>
    <source>
        <strain evidence="2">ECLA1</strain>
    </source>
</reference>
<dbReference type="EMBL" id="JAWDGP010002984">
    <property type="protein sequence ID" value="KAK3778242.1"/>
    <property type="molecule type" value="Genomic_DNA"/>
</dbReference>
<dbReference type="Proteomes" id="UP001283361">
    <property type="component" value="Unassembled WGS sequence"/>
</dbReference>
<proteinExistence type="predicted"/>